<organism evidence="2">
    <name type="scientific">Rhizoctonia solani</name>
    <dbReference type="NCBI Taxonomy" id="456999"/>
    <lineage>
        <taxon>Eukaryota</taxon>
        <taxon>Fungi</taxon>
        <taxon>Dikarya</taxon>
        <taxon>Basidiomycota</taxon>
        <taxon>Agaricomycotina</taxon>
        <taxon>Agaricomycetes</taxon>
        <taxon>Cantharellales</taxon>
        <taxon>Ceratobasidiaceae</taxon>
        <taxon>Rhizoctonia</taxon>
    </lineage>
</organism>
<keyword evidence="2" id="KW-0496">Mitochondrion</keyword>
<dbReference type="EMBL" id="KC352446">
    <property type="protein sequence ID" value="AGK45401.1"/>
    <property type="molecule type" value="Genomic_DNA"/>
</dbReference>
<keyword evidence="1" id="KW-1133">Transmembrane helix</keyword>
<sequence>MNWGYKPALSARAPILPSLLLNFFDSSWSDQTNSSRRTSTQVTLLGYHPSIRGWSLTISNLRRREFRRTLPPALIFNLLSLFRFLVLRLVIGIKDGP</sequence>
<proteinExistence type="predicted"/>
<evidence type="ECO:0000256" key="1">
    <source>
        <dbReference type="SAM" id="Phobius"/>
    </source>
</evidence>
<gene>
    <name evidence="2" type="ORF">RSOL_m00730</name>
</gene>
<reference evidence="2" key="2">
    <citation type="journal article" date="2014" name="FEMS Microbiol. Lett.">
        <title>Mobile elements and mitochondrial genome expansion in the soil fungus and potato pathogen Rhizoctonia solani AG-3.</title>
        <authorList>
            <person name="Losada L."/>
            <person name="Pakala S.B."/>
            <person name="Fedorova N.D."/>
            <person name="Joardar V."/>
            <person name="Shabalina S.A."/>
            <person name="Hostetler J."/>
            <person name="Pakala S.M."/>
            <person name="Zafar N."/>
            <person name="Thomas E."/>
            <person name="Rodriguez-Carres M."/>
            <person name="Dean R."/>
            <person name="Vilgalys R."/>
            <person name="Nierman W.C."/>
            <person name="Cubeta M.A."/>
        </authorList>
    </citation>
    <scope>NUCLEOTIDE SEQUENCE</scope>
    <source>
        <strain evidence="2">AG3 Rhs1AP</strain>
    </source>
</reference>
<dbReference type="AlphaFoldDB" id="N0A6Y6"/>
<dbReference type="GeneID" id="16029516"/>
<reference evidence="2" key="1">
    <citation type="submission" date="2012-12" db="EMBL/GenBank/DDBJ databases">
        <authorList>
            <person name="Pakala S."/>
            <person name="Fedorova N."/>
            <person name="Joardar V."/>
            <person name="Shabalina S."/>
            <person name="Hostetler J."/>
            <person name="Pakala S."/>
            <person name="Zafar N."/>
            <person name="Nierman W."/>
            <person name="Cubeta M."/>
        </authorList>
    </citation>
    <scope>NUCLEOTIDE SEQUENCE</scope>
    <source>
        <strain evidence="2">AG3 Rhs1AP</strain>
    </source>
</reference>
<keyword evidence="1" id="KW-0812">Transmembrane</keyword>
<dbReference type="RefSeq" id="YP_008082023.1">
    <property type="nucleotide sequence ID" value="NC_021436.1"/>
</dbReference>
<protein>
    <submittedName>
        <fullName evidence="2">Uncharacterized protein</fullName>
    </submittedName>
</protein>
<geneLocation type="mitochondrion" evidence="2"/>
<name>N0A6Y6_9AGAM</name>
<feature type="transmembrane region" description="Helical" evidence="1">
    <location>
        <begin position="70"/>
        <end position="91"/>
    </location>
</feature>
<evidence type="ECO:0000313" key="2">
    <source>
        <dbReference type="EMBL" id="AGK45401.1"/>
    </source>
</evidence>
<accession>N0A6Y6</accession>
<keyword evidence="1" id="KW-0472">Membrane</keyword>